<dbReference type="EMBL" id="LNYO01000027">
    <property type="protein sequence ID" value="KTD32171.1"/>
    <property type="molecule type" value="Genomic_DNA"/>
</dbReference>
<feature type="chain" id="PRO_5006915549" evidence="1">
    <location>
        <begin position="19"/>
        <end position="124"/>
    </location>
</feature>
<dbReference type="GO" id="GO:0009055">
    <property type="term" value="F:electron transfer activity"/>
    <property type="evidence" value="ECO:0007669"/>
    <property type="project" value="InterPro"/>
</dbReference>
<evidence type="ECO:0000256" key="1">
    <source>
        <dbReference type="SAM" id="SignalP"/>
    </source>
</evidence>
<comment type="caution">
    <text evidence="2">The sequence shown here is derived from an EMBL/GenBank/DDBJ whole genome shotgun (WGS) entry which is preliminary data.</text>
</comment>
<dbReference type="Proteomes" id="UP000054725">
    <property type="component" value="Unassembled WGS sequence"/>
</dbReference>
<dbReference type="GO" id="GO:0020037">
    <property type="term" value="F:heme binding"/>
    <property type="evidence" value="ECO:0007669"/>
    <property type="project" value="InterPro"/>
</dbReference>
<sequence length="124" mass="13771">MKTIFFILLMAFNNALIASDLGKETYEIICKTCHAPRVAIGMHAPAAFNKNAWARRFKKAAIESKNKPDQFKTAMDYLLYRLSIGKGLMPHGGLCKEANLPHKNCTDKGIAEAIYYMAGISTTN</sequence>
<dbReference type="OrthoDB" id="5641947at2"/>
<organism evidence="2 3">
    <name type="scientific">Legionella nautarum</name>
    <dbReference type="NCBI Taxonomy" id="45070"/>
    <lineage>
        <taxon>Bacteria</taxon>
        <taxon>Pseudomonadati</taxon>
        <taxon>Pseudomonadota</taxon>
        <taxon>Gammaproteobacteria</taxon>
        <taxon>Legionellales</taxon>
        <taxon>Legionellaceae</taxon>
        <taxon>Legionella</taxon>
    </lineage>
</organism>
<keyword evidence="3" id="KW-1185">Reference proteome</keyword>
<dbReference type="RefSeq" id="WP_058506059.1">
    <property type="nucleotide sequence ID" value="NZ_CAAAIF010000027.1"/>
</dbReference>
<dbReference type="Gene3D" id="1.10.760.10">
    <property type="entry name" value="Cytochrome c-like domain"/>
    <property type="match status" value="1"/>
</dbReference>
<accession>A0A0W0WIK6</accession>
<name>A0A0W0WIK6_9GAMM</name>
<keyword evidence="1" id="KW-0732">Signal</keyword>
<dbReference type="InterPro" id="IPR036909">
    <property type="entry name" value="Cyt_c-like_dom_sf"/>
</dbReference>
<dbReference type="PATRIC" id="fig|45070.6.peg.3254"/>
<evidence type="ECO:0000313" key="3">
    <source>
        <dbReference type="Proteomes" id="UP000054725"/>
    </source>
</evidence>
<gene>
    <name evidence="2" type="ORF">Lnau_3082</name>
</gene>
<dbReference type="AlphaFoldDB" id="A0A0W0WIK6"/>
<reference evidence="2 3" key="1">
    <citation type="submission" date="2015-11" db="EMBL/GenBank/DDBJ databases">
        <title>Genomic analysis of 38 Legionella species identifies large and diverse effector repertoires.</title>
        <authorList>
            <person name="Burstein D."/>
            <person name="Amaro F."/>
            <person name="Zusman T."/>
            <person name="Lifshitz Z."/>
            <person name="Cohen O."/>
            <person name="Gilbert J.A."/>
            <person name="Pupko T."/>
            <person name="Shuman H.A."/>
            <person name="Segal G."/>
        </authorList>
    </citation>
    <scope>NUCLEOTIDE SEQUENCE [LARGE SCALE GENOMIC DNA]</scope>
    <source>
        <strain evidence="2 3">ATCC 49506</strain>
    </source>
</reference>
<protein>
    <submittedName>
        <fullName evidence="2">Putative Cytochrome c, class I</fullName>
    </submittedName>
</protein>
<proteinExistence type="predicted"/>
<evidence type="ECO:0000313" key="2">
    <source>
        <dbReference type="EMBL" id="KTD32171.1"/>
    </source>
</evidence>
<feature type="signal peptide" evidence="1">
    <location>
        <begin position="1"/>
        <end position="18"/>
    </location>
</feature>
<dbReference type="SUPFAM" id="SSF46626">
    <property type="entry name" value="Cytochrome c"/>
    <property type="match status" value="1"/>
</dbReference>
<dbReference type="STRING" id="45070.Lnau_3082"/>